<name>A0AAV4IWE9_9GAST</name>
<evidence type="ECO:0008006" key="4">
    <source>
        <dbReference type="Google" id="ProtNLM"/>
    </source>
</evidence>
<organism evidence="2 3">
    <name type="scientific">Elysia marginata</name>
    <dbReference type="NCBI Taxonomy" id="1093978"/>
    <lineage>
        <taxon>Eukaryota</taxon>
        <taxon>Metazoa</taxon>
        <taxon>Spiralia</taxon>
        <taxon>Lophotrochozoa</taxon>
        <taxon>Mollusca</taxon>
        <taxon>Gastropoda</taxon>
        <taxon>Heterobranchia</taxon>
        <taxon>Euthyneura</taxon>
        <taxon>Panpulmonata</taxon>
        <taxon>Sacoglossa</taxon>
        <taxon>Placobranchoidea</taxon>
        <taxon>Plakobranchidae</taxon>
        <taxon>Elysia</taxon>
    </lineage>
</organism>
<keyword evidence="1" id="KW-0472">Membrane</keyword>
<accession>A0AAV4IWE9</accession>
<evidence type="ECO:0000313" key="3">
    <source>
        <dbReference type="Proteomes" id="UP000762676"/>
    </source>
</evidence>
<dbReference type="AlphaFoldDB" id="A0AAV4IWE9"/>
<dbReference type="InterPro" id="IPR036378">
    <property type="entry name" value="FAS1_dom_sf"/>
</dbReference>
<evidence type="ECO:0000256" key="1">
    <source>
        <dbReference type="SAM" id="Phobius"/>
    </source>
</evidence>
<keyword evidence="1" id="KW-0812">Transmembrane</keyword>
<dbReference type="Gene3D" id="2.30.180.10">
    <property type="entry name" value="FAS1 domain"/>
    <property type="match status" value="1"/>
</dbReference>
<proteinExistence type="predicted"/>
<gene>
    <name evidence="2" type="ORF">ElyMa_004917700</name>
</gene>
<comment type="caution">
    <text evidence="2">The sequence shown here is derived from an EMBL/GenBank/DDBJ whole genome shotgun (WGS) entry which is preliminary data.</text>
</comment>
<dbReference type="SUPFAM" id="SSF82153">
    <property type="entry name" value="FAS1 domain"/>
    <property type="match status" value="1"/>
</dbReference>
<sequence>VLRRLLTFREVIYLDRMAAGQHRVMYSDNGDEIIIRTDSRSNIPSRQRTAYIQYEGVQAQVIHSDIGATNGVMHIISSTGDPSSAPIAAPTSVLVLTLNVIFARLIIIDQWR</sequence>
<evidence type="ECO:0000313" key="2">
    <source>
        <dbReference type="EMBL" id="GFS14868.1"/>
    </source>
</evidence>
<feature type="non-terminal residue" evidence="2">
    <location>
        <position position="1"/>
    </location>
</feature>
<keyword evidence="1" id="KW-1133">Transmembrane helix</keyword>
<protein>
    <recommendedName>
        <fullName evidence="4">FAS1 domain-containing protein</fullName>
    </recommendedName>
</protein>
<dbReference type="EMBL" id="BMAT01009854">
    <property type="protein sequence ID" value="GFS14868.1"/>
    <property type="molecule type" value="Genomic_DNA"/>
</dbReference>
<keyword evidence="3" id="KW-1185">Reference proteome</keyword>
<reference evidence="2 3" key="1">
    <citation type="journal article" date="2021" name="Elife">
        <title>Chloroplast acquisition without the gene transfer in kleptoplastic sea slugs, Plakobranchus ocellatus.</title>
        <authorList>
            <person name="Maeda T."/>
            <person name="Takahashi S."/>
            <person name="Yoshida T."/>
            <person name="Shimamura S."/>
            <person name="Takaki Y."/>
            <person name="Nagai Y."/>
            <person name="Toyoda A."/>
            <person name="Suzuki Y."/>
            <person name="Arimoto A."/>
            <person name="Ishii H."/>
            <person name="Satoh N."/>
            <person name="Nishiyama T."/>
            <person name="Hasebe M."/>
            <person name="Maruyama T."/>
            <person name="Minagawa J."/>
            <person name="Obokata J."/>
            <person name="Shigenobu S."/>
        </authorList>
    </citation>
    <scope>NUCLEOTIDE SEQUENCE [LARGE SCALE GENOMIC DNA]</scope>
</reference>
<dbReference type="Proteomes" id="UP000762676">
    <property type="component" value="Unassembled WGS sequence"/>
</dbReference>
<feature type="transmembrane region" description="Helical" evidence="1">
    <location>
        <begin position="87"/>
        <end position="107"/>
    </location>
</feature>